<evidence type="ECO:0000256" key="1">
    <source>
        <dbReference type="ARBA" id="ARBA00000983"/>
    </source>
</evidence>
<keyword evidence="6 8" id="KW-0460">Magnesium</keyword>
<gene>
    <name evidence="10" type="ORF">ILEXP_LOCUS48825</name>
</gene>
<feature type="domain" description="VRR-NUC" evidence="9">
    <location>
        <begin position="245"/>
        <end position="362"/>
    </location>
</feature>
<evidence type="ECO:0000259" key="9">
    <source>
        <dbReference type="SMART" id="SM00990"/>
    </source>
</evidence>
<keyword evidence="3 8" id="KW-0540">Nuclease</keyword>
<proteinExistence type="inferred from homology"/>
<organism evidence="10 11">
    <name type="scientific">Ilex paraguariensis</name>
    <name type="common">yerba mate</name>
    <dbReference type="NCBI Taxonomy" id="185542"/>
    <lineage>
        <taxon>Eukaryota</taxon>
        <taxon>Viridiplantae</taxon>
        <taxon>Streptophyta</taxon>
        <taxon>Embryophyta</taxon>
        <taxon>Tracheophyta</taxon>
        <taxon>Spermatophyta</taxon>
        <taxon>Magnoliopsida</taxon>
        <taxon>eudicotyledons</taxon>
        <taxon>Gunneridae</taxon>
        <taxon>Pentapetalae</taxon>
        <taxon>asterids</taxon>
        <taxon>campanulids</taxon>
        <taxon>Aquifoliales</taxon>
        <taxon>Aquifoliaceae</taxon>
        <taxon>Ilex</taxon>
    </lineage>
</organism>
<dbReference type="Proteomes" id="UP001642360">
    <property type="component" value="Unassembled WGS sequence"/>
</dbReference>
<dbReference type="Gene3D" id="3.40.1350.10">
    <property type="match status" value="1"/>
</dbReference>
<comment type="caution">
    <text evidence="10">The sequence shown here is derived from an EMBL/GenBank/DDBJ whole genome shotgun (WGS) entry which is preliminary data.</text>
</comment>
<keyword evidence="8" id="KW-0539">Nucleus</keyword>
<dbReference type="InterPro" id="IPR014883">
    <property type="entry name" value="VRR_NUC"/>
</dbReference>
<dbReference type="EC" id="3.1.4.1" evidence="8"/>
<reference evidence="10 11" key="1">
    <citation type="submission" date="2024-02" db="EMBL/GenBank/DDBJ databases">
        <authorList>
            <person name="Vignale AGUSTIN F."/>
            <person name="Sosa J E."/>
            <person name="Modenutti C."/>
        </authorList>
    </citation>
    <scope>NUCLEOTIDE SEQUENCE [LARGE SCALE GENOMIC DNA]</scope>
</reference>
<keyword evidence="5 8" id="KW-0378">Hydrolase</keyword>
<sequence>MADSCISSSLKATYPSTSPLKIPFLSCFSALWVYSKVVMLGVSFLEHAQRYNDAINLLRRLLNNFTSDRRRGYWTLRLSIDLEHVGRLDESLSVAEDGILDPWVRAGSRVALQMRVLRLGKPPRRWKTPSYSDSVKRKIAEVHVQGRPLNCETGMKSIFYGQDGEQCGVEQLALQYYSGEGGGWHGVHTESGIWLTIFGLLMWEIIFADVPNVFRTRFQTAPLDMETDGFYEARKSLTEPLLQKIHDGMAEEILITSWGLHEGTACRGVNWEKHSLSELRAAVTCIGGPCLASLCRHLAQDYRSWSSGMPDLLLWRFHGDYRGEAKLVEVKGPRDRLSEQQRAWLLFLMDCGFNTEVCKVTPAPVSI</sequence>
<dbReference type="PANTHER" id="PTHR15749:SF4">
    <property type="entry name" value="FANCONI-ASSOCIATED NUCLEASE 1"/>
    <property type="match status" value="1"/>
</dbReference>
<evidence type="ECO:0000313" key="11">
    <source>
        <dbReference type="Proteomes" id="UP001642360"/>
    </source>
</evidence>
<evidence type="ECO:0000256" key="6">
    <source>
        <dbReference type="ARBA" id="ARBA00022842"/>
    </source>
</evidence>
<dbReference type="GO" id="GO:0005634">
    <property type="term" value="C:nucleus"/>
    <property type="evidence" value="ECO:0007669"/>
    <property type="project" value="UniProtKB-SubCell"/>
</dbReference>
<keyword evidence="7 8" id="KW-0464">Manganese</keyword>
<dbReference type="EMBL" id="CAUOFW020007354">
    <property type="protein sequence ID" value="CAK9178895.1"/>
    <property type="molecule type" value="Genomic_DNA"/>
</dbReference>
<evidence type="ECO:0000256" key="8">
    <source>
        <dbReference type="RuleBase" id="RU365033"/>
    </source>
</evidence>
<evidence type="ECO:0000313" key="10">
    <source>
        <dbReference type="EMBL" id="CAK9178895.1"/>
    </source>
</evidence>
<evidence type="ECO:0000256" key="7">
    <source>
        <dbReference type="ARBA" id="ARBA00023211"/>
    </source>
</evidence>
<comment type="function">
    <text evidence="8">Nuclease required for the repair of DNA interstrand cross-links (ICL). Acts as a 5'-3' exonuclease that anchors at a cut end of DNA and cleaves DNA successively at every third nucleotide, allowing to excise an ICL from one strand through flanking incisions.</text>
</comment>
<protein>
    <recommendedName>
        <fullName evidence="8">Fanconi-associated nuclease</fullName>
        <ecNumber evidence="8">3.1.4.1</ecNumber>
    </recommendedName>
</protein>
<dbReference type="Pfam" id="PF21170">
    <property type="entry name" value="FAN1_TPR"/>
    <property type="match status" value="1"/>
</dbReference>
<comment type="similarity">
    <text evidence="2 8">Belongs to the FAN1 family.</text>
</comment>
<comment type="subcellular location">
    <subcellularLocation>
        <location evidence="8">Nucleus</location>
    </subcellularLocation>
</comment>
<evidence type="ECO:0000256" key="2">
    <source>
        <dbReference type="ARBA" id="ARBA00005533"/>
    </source>
</evidence>
<comment type="catalytic activity">
    <reaction evidence="1 8">
        <text>Hydrolytically removes 5'-nucleotides successively from the 3'-hydroxy termini of 3'-hydroxy-terminated oligonucleotides.</text>
        <dbReference type="EC" id="3.1.4.1"/>
    </reaction>
</comment>
<dbReference type="PANTHER" id="PTHR15749">
    <property type="entry name" value="FANCONI-ASSOCIATED NUCLEASE 1"/>
    <property type="match status" value="1"/>
</dbReference>
<dbReference type="InterPro" id="IPR049132">
    <property type="entry name" value="FAN1-like_euk"/>
</dbReference>
<dbReference type="Pfam" id="PF08774">
    <property type="entry name" value="VRR_NUC"/>
    <property type="match status" value="1"/>
</dbReference>
<dbReference type="InterPro" id="IPR011856">
    <property type="entry name" value="tRNA_endonuc-like_dom_sf"/>
</dbReference>
<name>A0ABC8UBZ2_9AQUA</name>
<dbReference type="CDD" id="cd22326">
    <property type="entry name" value="FAN1-like"/>
    <property type="match status" value="1"/>
</dbReference>
<dbReference type="InterPro" id="IPR033315">
    <property type="entry name" value="Fan1-like"/>
</dbReference>
<evidence type="ECO:0000256" key="4">
    <source>
        <dbReference type="ARBA" id="ARBA00022723"/>
    </source>
</evidence>
<evidence type="ECO:0000256" key="3">
    <source>
        <dbReference type="ARBA" id="ARBA00022722"/>
    </source>
</evidence>
<dbReference type="InterPro" id="IPR049126">
    <property type="entry name" value="FAN1-like_TPR"/>
</dbReference>
<accession>A0ABC8UBZ2</accession>
<keyword evidence="8" id="KW-0234">DNA repair</keyword>
<dbReference type="AlphaFoldDB" id="A0ABC8UBZ2"/>
<keyword evidence="8" id="KW-0227">DNA damage</keyword>
<evidence type="ECO:0000256" key="5">
    <source>
        <dbReference type="ARBA" id="ARBA00022801"/>
    </source>
</evidence>
<dbReference type="GO" id="GO:0006281">
    <property type="term" value="P:DNA repair"/>
    <property type="evidence" value="ECO:0007669"/>
    <property type="project" value="UniProtKB-KW"/>
</dbReference>
<keyword evidence="4 8" id="KW-0479">Metal-binding</keyword>
<comment type="cofactor">
    <cofactor evidence="8">
        <name>Mg(2+)</name>
        <dbReference type="ChEBI" id="CHEBI:18420"/>
    </cofactor>
    <cofactor evidence="8">
        <name>Mn(2+)</name>
        <dbReference type="ChEBI" id="CHEBI:29035"/>
    </cofactor>
</comment>
<keyword evidence="11" id="KW-1185">Reference proteome</keyword>
<dbReference type="SMART" id="SM00990">
    <property type="entry name" value="VRR_NUC"/>
    <property type="match status" value="1"/>
</dbReference>
<dbReference type="GO" id="GO:0004528">
    <property type="term" value="F:phosphodiesterase I activity"/>
    <property type="evidence" value="ECO:0007669"/>
    <property type="project" value="UniProtKB-EC"/>
</dbReference>
<dbReference type="GO" id="GO:0046872">
    <property type="term" value="F:metal ion binding"/>
    <property type="evidence" value="ECO:0007669"/>
    <property type="project" value="UniProtKB-KW"/>
</dbReference>